<dbReference type="SMART" id="SM00382">
    <property type="entry name" value="AAA"/>
    <property type="match status" value="1"/>
</dbReference>
<dbReference type="InterPro" id="IPR011527">
    <property type="entry name" value="ABC1_TM_dom"/>
</dbReference>
<dbReference type="InterPro" id="IPR003439">
    <property type="entry name" value="ABC_transporter-like_ATP-bd"/>
</dbReference>
<dbReference type="SUPFAM" id="SSF90123">
    <property type="entry name" value="ABC transporter transmembrane region"/>
    <property type="match status" value="1"/>
</dbReference>
<evidence type="ECO:0000256" key="5">
    <source>
        <dbReference type="ARBA" id="ARBA00022989"/>
    </source>
</evidence>
<evidence type="ECO:0000313" key="11">
    <source>
        <dbReference type="EMBL" id="SHI40313.1"/>
    </source>
</evidence>
<keyword evidence="12" id="KW-1185">Reference proteome</keyword>
<keyword evidence="5 8" id="KW-1133">Transmembrane helix</keyword>
<keyword evidence="3" id="KW-0547">Nucleotide-binding</keyword>
<keyword evidence="2 8" id="KW-0812">Transmembrane</keyword>
<dbReference type="EMBL" id="FQYL01000002">
    <property type="protein sequence ID" value="SHI40313.1"/>
    <property type="molecule type" value="Genomic_DNA"/>
</dbReference>
<feature type="domain" description="ABC transmembrane type-1" evidence="10">
    <location>
        <begin position="73"/>
        <end position="351"/>
    </location>
</feature>
<evidence type="ECO:0000256" key="7">
    <source>
        <dbReference type="SAM" id="MobiDB-lite"/>
    </source>
</evidence>
<dbReference type="PROSITE" id="PS50929">
    <property type="entry name" value="ABC_TM1F"/>
    <property type="match status" value="1"/>
</dbReference>
<dbReference type="Gene3D" id="1.20.1560.10">
    <property type="entry name" value="ABC transporter type 1, transmembrane domain"/>
    <property type="match status" value="1"/>
</dbReference>
<feature type="region of interest" description="Disordered" evidence="7">
    <location>
        <begin position="1"/>
        <end position="42"/>
    </location>
</feature>
<dbReference type="Gene3D" id="3.40.50.300">
    <property type="entry name" value="P-loop containing nucleotide triphosphate hydrolases"/>
    <property type="match status" value="1"/>
</dbReference>
<evidence type="ECO:0000256" key="4">
    <source>
        <dbReference type="ARBA" id="ARBA00022840"/>
    </source>
</evidence>
<comment type="subcellular location">
    <subcellularLocation>
        <location evidence="1">Cell membrane</location>
        <topology evidence="1">Multi-pass membrane protein</topology>
    </subcellularLocation>
</comment>
<feature type="domain" description="ABC transporter" evidence="9">
    <location>
        <begin position="384"/>
        <end position="619"/>
    </location>
</feature>
<dbReference type="Proteomes" id="UP000184390">
    <property type="component" value="Unassembled WGS sequence"/>
</dbReference>
<dbReference type="Pfam" id="PF00664">
    <property type="entry name" value="ABC_membrane"/>
    <property type="match status" value="1"/>
</dbReference>
<accession>A0ABY1I2M6</accession>
<evidence type="ECO:0000259" key="9">
    <source>
        <dbReference type="PROSITE" id="PS50893"/>
    </source>
</evidence>
<proteinExistence type="predicted"/>
<dbReference type="InterPro" id="IPR039421">
    <property type="entry name" value="Type_1_exporter"/>
</dbReference>
<dbReference type="InterPro" id="IPR027417">
    <property type="entry name" value="P-loop_NTPase"/>
</dbReference>
<dbReference type="SUPFAM" id="SSF52540">
    <property type="entry name" value="P-loop containing nucleoside triphosphate hydrolases"/>
    <property type="match status" value="1"/>
</dbReference>
<evidence type="ECO:0000256" key="6">
    <source>
        <dbReference type="ARBA" id="ARBA00023136"/>
    </source>
</evidence>
<evidence type="ECO:0000256" key="3">
    <source>
        <dbReference type="ARBA" id="ARBA00022741"/>
    </source>
</evidence>
<keyword evidence="4 11" id="KW-0067">ATP-binding</keyword>
<protein>
    <submittedName>
        <fullName evidence="11">ATP-binding cassette, subfamily C</fullName>
    </submittedName>
</protein>
<dbReference type="InterPro" id="IPR036640">
    <property type="entry name" value="ABC1_TM_sf"/>
</dbReference>
<evidence type="ECO:0000259" key="10">
    <source>
        <dbReference type="PROSITE" id="PS50929"/>
    </source>
</evidence>
<sequence length="621" mass="64631">MSTSRARREYGAPGAQGPQGTRFRPGGAGEAASTPSSQPSPPSRRALIGWLLRVTRPVLAPLAGSTLCRIADLLLGCAILAIGAVAVVRAGAQAASGAAIGIPWGLAGLLALVSLLKAALRYAEQFLGHFVAFKALELLRGEIFSALIPRAPRVMLDSRSGDLLARATKDVDRIEVFFAHTFAPAVSAVVVPLTVVGVIGTTTSWPVALTASAFSLAAIGVVPALGWRVSLDSSREAVAGRAGLTQHVTDSIQGMAEVVGYGHVEGRLEEMDEIDRAVQAAGAPARRWTALRRGGAQLLALAGPAAMILVGADGVRAGAFSAAALAGGVAAVVRLAETARGVEEFAAALNTSFAAAERVWATVHSPIEVEDGQGELPRGGCHELVWDEVSYAYPGSPRPALEGVSVRAAAGRWTCLVGVSGSGKTTMGHLALRFDDPAAGRILLDGVDIRGLRGDCLRREVALVSQSAHLFRASVLDNLRLAAPGASEEEVRRACRDAGIHEDIVALESGYGTMIGERGASLSGGQRQRLALARALLARPGVIVLDEFTSHLDPALDARVRSRVRERLAGTTVVEITHRLRWVAEADHVAVLDGGRVVEQGAPAELMSAGGALTRLMAREA</sequence>
<dbReference type="InterPro" id="IPR017871">
    <property type="entry name" value="ABC_transporter-like_CS"/>
</dbReference>
<dbReference type="Pfam" id="PF00005">
    <property type="entry name" value="ABC_tran"/>
    <property type="match status" value="1"/>
</dbReference>
<name>A0ABY1I2M6_9ACTO</name>
<dbReference type="InterPro" id="IPR003593">
    <property type="entry name" value="AAA+_ATPase"/>
</dbReference>
<dbReference type="PANTHER" id="PTHR24221:SF654">
    <property type="entry name" value="ATP-BINDING CASSETTE SUB-FAMILY B MEMBER 6"/>
    <property type="match status" value="1"/>
</dbReference>
<feature type="compositionally biased region" description="Basic and acidic residues" evidence="7">
    <location>
        <begin position="1"/>
        <end position="10"/>
    </location>
</feature>
<reference evidence="11 12" key="1">
    <citation type="submission" date="2016-11" db="EMBL/GenBank/DDBJ databases">
        <authorList>
            <person name="Varghese N."/>
            <person name="Submissions S."/>
        </authorList>
    </citation>
    <scope>NUCLEOTIDE SEQUENCE [LARGE SCALE GENOMIC DNA]</scope>
    <source>
        <strain evidence="11 12">PA</strain>
    </source>
</reference>
<comment type="caution">
    <text evidence="11">The sequence shown here is derived from an EMBL/GenBank/DDBJ whole genome shotgun (WGS) entry which is preliminary data.</text>
</comment>
<evidence type="ECO:0000256" key="2">
    <source>
        <dbReference type="ARBA" id="ARBA00022692"/>
    </source>
</evidence>
<feature type="transmembrane region" description="Helical" evidence="8">
    <location>
        <begin position="294"/>
        <end position="312"/>
    </location>
</feature>
<dbReference type="RefSeq" id="WP_083600443.1">
    <property type="nucleotide sequence ID" value="NZ_FQYL01000002.1"/>
</dbReference>
<feature type="transmembrane region" description="Helical" evidence="8">
    <location>
        <begin position="98"/>
        <end position="120"/>
    </location>
</feature>
<gene>
    <name evidence="11" type="ORF">SAMN05216246_10212</name>
</gene>
<evidence type="ECO:0000256" key="1">
    <source>
        <dbReference type="ARBA" id="ARBA00004651"/>
    </source>
</evidence>
<keyword evidence="6 8" id="KW-0472">Membrane</keyword>
<evidence type="ECO:0000256" key="8">
    <source>
        <dbReference type="SAM" id="Phobius"/>
    </source>
</evidence>
<dbReference type="PROSITE" id="PS00211">
    <property type="entry name" value="ABC_TRANSPORTER_1"/>
    <property type="match status" value="1"/>
</dbReference>
<dbReference type="PANTHER" id="PTHR24221">
    <property type="entry name" value="ATP-BINDING CASSETTE SUB-FAMILY B"/>
    <property type="match status" value="1"/>
</dbReference>
<organism evidence="11 12">
    <name type="scientific">Actinomyces denticolens</name>
    <dbReference type="NCBI Taxonomy" id="52767"/>
    <lineage>
        <taxon>Bacteria</taxon>
        <taxon>Bacillati</taxon>
        <taxon>Actinomycetota</taxon>
        <taxon>Actinomycetes</taxon>
        <taxon>Actinomycetales</taxon>
        <taxon>Actinomycetaceae</taxon>
        <taxon>Actinomyces</taxon>
    </lineage>
</organism>
<feature type="transmembrane region" description="Helical" evidence="8">
    <location>
        <begin position="205"/>
        <end position="227"/>
    </location>
</feature>
<feature type="transmembrane region" description="Helical" evidence="8">
    <location>
        <begin position="73"/>
        <end position="92"/>
    </location>
</feature>
<evidence type="ECO:0000313" key="12">
    <source>
        <dbReference type="Proteomes" id="UP000184390"/>
    </source>
</evidence>
<feature type="transmembrane region" description="Helical" evidence="8">
    <location>
        <begin position="176"/>
        <end position="199"/>
    </location>
</feature>
<dbReference type="PROSITE" id="PS50893">
    <property type="entry name" value="ABC_TRANSPORTER_2"/>
    <property type="match status" value="1"/>
</dbReference>
<dbReference type="GO" id="GO:0005524">
    <property type="term" value="F:ATP binding"/>
    <property type="evidence" value="ECO:0007669"/>
    <property type="project" value="UniProtKB-KW"/>
</dbReference>